<dbReference type="InterPro" id="IPR036663">
    <property type="entry name" value="Fumarylacetoacetase_C_sf"/>
</dbReference>
<keyword evidence="7" id="KW-1185">Reference proteome</keyword>
<dbReference type="GO" id="GO:0018773">
    <property type="term" value="F:acetylpyruvate hydrolase activity"/>
    <property type="evidence" value="ECO:0007669"/>
    <property type="project" value="TreeGrafter"/>
</dbReference>
<evidence type="ECO:0000259" key="5">
    <source>
        <dbReference type="Pfam" id="PF01557"/>
    </source>
</evidence>
<proteinExistence type="inferred from homology"/>
<dbReference type="PANTHER" id="PTHR11820:SF7">
    <property type="entry name" value="ACYLPYRUVASE FAHD1, MITOCHONDRIAL"/>
    <property type="match status" value="1"/>
</dbReference>
<dbReference type="RefSeq" id="WP_102075125.1">
    <property type="nucleotide sequence ID" value="NZ_PDNW01000017.1"/>
</dbReference>
<dbReference type="PANTHER" id="PTHR11820">
    <property type="entry name" value="ACYLPYRUVASE"/>
    <property type="match status" value="1"/>
</dbReference>
<keyword evidence="4 6" id="KW-0378">Hydrolase</keyword>
<dbReference type="GO" id="GO:0016853">
    <property type="term" value="F:isomerase activity"/>
    <property type="evidence" value="ECO:0007669"/>
    <property type="project" value="UniProtKB-ARBA"/>
</dbReference>
<comment type="similarity">
    <text evidence="2">Belongs to the FAH family.</text>
</comment>
<dbReference type="Pfam" id="PF01557">
    <property type="entry name" value="FAA_hydrolase"/>
    <property type="match status" value="1"/>
</dbReference>
<evidence type="ECO:0000313" key="6">
    <source>
        <dbReference type="EMBL" id="PLC48638.1"/>
    </source>
</evidence>
<comment type="caution">
    <text evidence="6">The sequence shown here is derived from an EMBL/GenBank/DDBJ whole genome shotgun (WGS) entry which is preliminary data.</text>
</comment>
<evidence type="ECO:0000313" key="7">
    <source>
        <dbReference type="Proteomes" id="UP000234190"/>
    </source>
</evidence>
<dbReference type="InterPro" id="IPR011234">
    <property type="entry name" value="Fumarylacetoacetase-like_C"/>
</dbReference>
<gene>
    <name evidence="6" type="ORF">CR159_16770</name>
</gene>
<dbReference type="SUPFAM" id="SSF56529">
    <property type="entry name" value="FAH"/>
    <property type="match status" value="1"/>
</dbReference>
<evidence type="ECO:0000256" key="3">
    <source>
        <dbReference type="ARBA" id="ARBA00022723"/>
    </source>
</evidence>
<comment type="cofactor">
    <cofactor evidence="1">
        <name>Mg(2+)</name>
        <dbReference type="ChEBI" id="CHEBI:18420"/>
    </cofactor>
</comment>
<evidence type="ECO:0000256" key="4">
    <source>
        <dbReference type="ARBA" id="ARBA00022801"/>
    </source>
</evidence>
<name>A0A2N4U0U3_9BURK</name>
<organism evidence="6 7">
    <name type="scientific">Pollutimonas subterranea</name>
    <dbReference type="NCBI Taxonomy" id="2045210"/>
    <lineage>
        <taxon>Bacteria</taxon>
        <taxon>Pseudomonadati</taxon>
        <taxon>Pseudomonadota</taxon>
        <taxon>Betaproteobacteria</taxon>
        <taxon>Burkholderiales</taxon>
        <taxon>Alcaligenaceae</taxon>
        <taxon>Pollutimonas</taxon>
    </lineage>
</organism>
<dbReference type="GO" id="GO:0046872">
    <property type="term" value="F:metal ion binding"/>
    <property type="evidence" value="ECO:0007669"/>
    <property type="project" value="UniProtKB-KW"/>
</dbReference>
<evidence type="ECO:0000256" key="1">
    <source>
        <dbReference type="ARBA" id="ARBA00001946"/>
    </source>
</evidence>
<protein>
    <submittedName>
        <fullName evidence="6">Hydrolase</fullName>
    </submittedName>
</protein>
<dbReference type="GO" id="GO:0019752">
    <property type="term" value="P:carboxylic acid metabolic process"/>
    <property type="evidence" value="ECO:0007669"/>
    <property type="project" value="UniProtKB-ARBA"/>
</dbReference>
<dbReference type="OrthoDB" id="8582489at2"/>
<keyword evidence="3" id="KW-0479">Metal-binding</keyword>
<dbReference type="Gene3D" id="3.90.850.10">
    <property type="entry name" value="Fumarylacetoacetase-like, C-terminal domain"/>
    <property type="match status" value="1"/>
</dbReference>
<accession>A0A2N4U0U3</accession>
<dbReference type="FunFam" id="3.90.850.10:FF:000002">
    <property type="entry name" value="2-hydroxyhepta-2,4-diene-1,7-dioate isomerase"/>
    <property type="match status" value="1"/>
</dbReference>
<dbReference type="EMBL" id="PDNW01000017">
    <property type="protein sequence ID" value="PLC48638.1"/>
    <property type="molecule type" value="Genomic_DNA"/>
</dbReference>
<evidence type="ECO:0000256" key="2">
    <source>
        <dbReference type="ARBA" id="ARBA00010211"/>
    </source>
</evidence>
<dbReference type="Proteomes" id="UP000234190">
    <property type="component" value="Unassembled WGS sequence"/>
</dbReference>
<dbReference type="AlphaFoldDB" id="A0A2N4U0U3"/>
<reference evidence="6 7" key="1">
    <citation type="submission" date="2017-10" db="EMBL/GenBank/DDBJ databases">
        <title>Two draft genome sequences of Pusillimonas sp. strains isolated from a nitrate- and radionuclide-contaminated groundwater in Russia.</title>
        <authorList>
            <person name="Grouzdev D.S."/>
            <person name="Tourova T.P."/>
            <person name="Goeva M.A."/>
            <person name="Babich T.L."/>
            <person name="Sokolova D.S."/>
            <person name="Abdullin R."/>
            <person name="Poltaraus A.B."/>
            <person name="Toshchakov S.V."/>
            <person name="Nazina T.N."/>
        </authorList>
    </citation>
    <scope>NUCLEOTIDE SEQUENCE [LARGE SCALE GENOMIC DNA]</scope>
    <source>
        <strain evidence="6 7">JR1/69-3-13</strain>
    </source>
</reference>
<sequence length="289" mass="31890">MKFATLDNQGKTQVCIVNTEKNLFWPVSELVSGFDGDMNQLVHAYENIKDKLSTDSGGYDLSKAKALAPIERPRRNIFCVGRNYHAHANELATSVFKDNDKNPQSWPIVFTKVPECVVAHLDIVELPGEVSQQIDYEAELAIIIGKGGKNISRDEAMGHVFGYTIVNDVTARDVQIRHQQWDLGKSFDTFCPMGPWIATADELDGSKTRVRCWVNGELRQDGATPDLIFDLPTLIETCSRGITLYPGDIIATGTPAGVGMGMKPAQYLKTGDVVRIEVDGIGVLENTFK</sequence>
<feature type="domain" description="Fumarylacetoacetase-like C-terminal" evidence="5">
    <location>
        <begin position="77"/>
        <end position="288"/>
    </location>
</feature>